<comment type="caution">
    <text evidence="6">The sequence shown here is derived from an EMBL/GenBank/DDBJ whole genome shotgun (WGS) entry which is preliminary data.</text>
</comment>
<keyword evidence="7" id="KW-1185">Reference proteome</keyword>
<comment type="similarity">
    <text evidence="1 4">Belongs to the UDP-glucose/GDP-mannose dehydrogenase family.</text>
</comment>
<keyword evidence="3" id="KW-0520">NAD</keyword>
<dbReference type="PANTHER" id="PTHR43491">
    <property type="entry name" value="UDP-N-ACETYL-D-MANNOSAMINE DEHYDROGENASE"/>
    <property type="match status" value="1"/>
</dbReference>
<dbReference type="EMBL" id="JADGJQ010000068">
    <property type="protein sequence ID" value="KAJ3173893.1"/>
    <property type="molecule type" value="Genomic_DNA"/>
</dbReference>
<dbReference type="Pfam" id="PF03720">
    <property type="entry name" value="UDPG_MGDP_dh_C"/>
    <property type="match status" value="1"/>
</dbReference>
<dbReference type="Proteomes" id="UP001212152">
    <property type="component" value="Unassembled WGS sequence"/>
</dbReference>
<evidence type="ECO:0000256" key="4">
    <source>
        <dbReference type="PIRNR" id="PIRNR000124"/>
    </source>
</evidence>
<dbReference type="SMART" id="SM00984">
    <property type="entry name" value="UDPG_MGDP_dh_C"/>
    <property type="match status" value="1"/>
</dbReference>
<evidence type="ECO:0000313" key="7">
    <source>
        <dbReference type="Proteomes" id="UP001212152"/>
    </source>
</evidence>
<dbReference type="Gene3D" id="3.40.50.720">
    <property type="entry name" value="NAD(P)-binding Rossmann-like Domain"/>
    <property type="match status" value="2"/>
</dbReference>
<evidence type="ECO:0000313" key="6">
    <source>
        <dbReference type="EMBL" id="KAJ3173893.1"/>
    </source>
</evidence>
<keyword evidence="2" id="KW-0560">Oxidoreductase</keyword>
<feature type="domain" description="UDP-glucose/GDP-mannose dehydrogenase C-terminal" evidence="5">
    <location>
        <begin position="286"/>
        <end position="378"/>
    </location>
</feature>
<dbReference type="InterPro" id="IPR028359">
    <property type="entry name" value="UDP_ManNAc/GlcNAc_DH"/>
</dbReference>
<evidence type="ECO:0000259" key="5">
    <source>
        <dbReference type="SMART" id="SM00984"/>
    </source>
</evidence>
<proteinExistence type="inferred from homology"/>
<sequence>MATRTVVICGVGYVGLHLVETFSKRFRVIAFDVSEARCELLRKQFAGSPRVVVTSKPDDMTGFDLCCISVPTLLKKGNDGIDASYVEKAVEIVGRYAAPNSTVVMESSVTVGMTRDFLAPLRDKQVFVGFSPERVDPGRTVPSCDQIPKVISGIDQASLDSVKSYYERVFDMVVPVATMETAEMSKLYENCFRMINIAYANEIADQCMKHGIDPYEMIRACSTKPFGFMPFHPGLGVGGHCIPVNPWYLFTNNDLPLLRAATEATAQRPIDKANLLIEELHPESVLIVGVAFKPGQSVMSYAPQVSFANALKEKGVRVAYYDPLVPQASCPDIPKLETTDFNEEYLDKNFTVIAVAMKQDKVDFVTLEMLQKAHVYWYCHY</sequence>
<dbReference type="InterPro" id="IPR036291">
    <property type="entry name" value="NAD(P)-bd_dom_sf"/>
</dbReference>
<dbReference type="InterPro" id="IPR036220">
    <property type="entry name" value="UDP-Glc/GDP-Man_DH_C_sf"/>
</dbReference>
<evidence type="ECO:0000256" key="1">
    <source>
        <dbReference type="ARBA" id="ARBA00006601"/>
    </source>
</evidence>
<dbReference type="SUPFAM" id="SSF52413">
    <property type="entry name" value="UDP-glucose/GDP-mannose dehydrogenase C-terminal domain"/>
    <property type="match status" value="1"/>
</dbReference>
<dbReference type="GO" id="GO:0000271">
    <property type="term" value="P:polysaccharide biosynthetic process"/>
    <property type="evidence" value="ECO:0007669"/>
    <property type="project" value="InterPro"/>
</dbReference>
<evidence type="ECO:0000256" key="3">
    <source>
        <dbReference type="ARBA" id="ARBA00023027"/>
    </source>
</evidence>
<dbReference type="NCBIfam" id="TIGR03026">
    <property type="entry name" value="NDP-sugDHase"/>
    <property type="match status" value="1"/>
</dbReference>
<dbReference type="Pfam" id="PF03721">
    <property type="entry name" value="UDPG_MGDP_dh_N"/>
    <property type="match status" value="1"/>
</dbReference>
<name>A0AAD5TGG3_9FUNG</name>
<dbReference type="InterPro" id="IPR014027">
    <property type="entry name" value="UDP-Glc/GDP-Man_DH_C"/>
</dbReference>
<dbReference type="InterPro" id="IPR008927">
    <property type="entry name" value="6-PGluconate_DH-like_C_sf"/>
</dbReference>
<dbReference type="InterPro" id="IPR001732">
    <property type="entry name" value="UDP-Glc/GDP-Man_DH_N"/>
</dbReference>
<dbReference type="SUPFAM" id="SSF51735">
    <property type="entry name" value="NAD(P)-binding Rossmann-fold domains"/>
    <property type="match status" value="1"/>
</dbReference>
<dbReference type="PIRSF" id="PIRSF000124">
    <property type="entry name" value="UDPglc_GDPman_dh"/>
    <property type="match status" value="1"/>
</dbReference>
<evidence type="ECO:0000256" key="2">
    <source>
        <dbReference type="ARBA" id="ARBA00023002"/>
    </source>
</evidence>
<dbReference type="InterPro" id="IPR014026">
    <property type="entry name" value="UDP-Glc/GDP-Man_DH_dimer"/>
</dbReference>
<dbReference type="GO" id="GO:0051287">
    <property type="term" value="F:NAD binding"/>
    <property type="evidence" value="ECO:0007669"/>
    <property type="project" value="InterPro"/>
</dbReference>
<dbReference type="PANTHER" id="PTHR43491:SF2">
    <property type="entry name" value="UDP-N-ACETYL-D-MANNOSAMINE DEHYDROGENASE"/>
    <property type="match status" value="1"/>
</dbReference>
<organism evidence="6 7">
    <name type="scientific">Geranomyces variabilis</name>
    <dbReference type="NCBI Taxonomy" id="109894"/>
    <lineage>
        <taxon>Eukaryota</taxon>
        <taxon>Fungi</taxon>
        <taxon>Fungi incertae sedis</taxon>
        <taxon>Chytridiomycota</taxon>
        <taxon>Chytridiomycota incertae sedis</taxon>
        <taxon>Chytridiomycetes</taxon>
        <taxon>Spizellomycetales</taxon>
        <taxon>Powellomycetaceae</taxon>
        <taxon>Geranomyces</taxon>
    </lineage>
</organism>
<dbReference type="PIRSF" id="PIRSF500136">
    <property type="entry name" value="UDP_ManNAc_DH"/>
    <property type="match status" value="1"/>
</dbReference>
<dbReference type="SUPFAM" id="SSF48179">
    <property type="entry name" value="6-phosphogluconate dehydrogenase C-terminal domain-like"/>
    <property type="match status" value="1"/>
</dbReference>
<dbReference type="InterPro" id="IPR017476">
    <property type="entry name" value="UDP-Glc/GDP-Man"/>
</dbReference>
<dbReference type="AlphaFoldDB" id="A0AAD5TGG3"/>
<dbReference type="GO" id="GO:0016628">
    <property type="term" value="F:oxidoreductase activity, acting on the CH-CH group of donors, NAD or NADP as acceptor"/>
    <property type="evidence" value="ECO:0007669"/>
    <property type="project" value="InterPro"/>
</dbReference>
<gene>
    <name evidence="6" type="ORF">HDU87_007303</name>
</gene>
<dbReference type="GO" id="GO:0016616">
    <property type="term" value="F:oxidoreductase activity, acting on the CH-OH group of donors, NAD or NADP as acceptor"/>
    <property type="evidence" value="ECO:0007669"/>
    <property type="project" value="InterPro"/>
</dbReference>
<dbReference type="Pfam" id="PF00984">
    <property type="entry name" value="UDPG_MGDP_dh"/>
    <property type="match status" value="1"/>
</dbReference>
<accession>A0AAD5TGG3</accession>
<reference evidence="6" key="1">
    <citation type="submission" date="2020-05" db="EMBL/GenBank/DDBJ databases">
        <title>Phylogenomic resolution of chytrid fungi.</title>
        <authorList>
            <person name="Stajich J.E."/>
            <person name="Amses K."/>
            <person name="Simmons R."/>
            <person name="Seto K."/>
            <person name="Myers J."/>
            <person name="Bonds A."/>
            <person name="Quandt C.A."/>
            <person name="Barry K."/>
            <person name="Liu P."/>
            <person name="Grigoriev I."/>
            <person name="Longcore J.E."/>
            <person name="James T.Y."/>
        </authorList>
    </citation>
    <scope>NUCLEOTIDE SEQUENCE</scope>
    <source>
        <strain evidence="6">JEL0379</strain>
    </source>
</reference>
<protein>
    <recommendedName>
        <fullName evidence="5">UDP-glucose/GDP-mannose dehydrogenase C-terminal domain-containing protein</fullName>
    </recommendedName>
</protein>